<protein>
    <submittedName>
        <fullName evidence="2">DUF3267 domain-containing protein</fullName>
    </submittedName>
</protein>
<organism evidence="2 3">
    <name type="scientific">Brevibacillus fluminis</name>
    <dbReference type="NCBI Taxonomy" id="511487"/>
    <lineage>
        <taxon>Bacteria</taxon>
        <taxon>Bacillati</taxon>
        <taxon>Bacillota</taxon>
        <taxon>Bacilli</taxon>
        <taxon>Bacillales</taxon>
        <taxon>Paenibacillaceae</taxon>
        <taxon>Brevibacillus</taxon>
    </lineage>
</organism>
<proteinExistence type="predicted"/>
<keyword evidence="3" id="KW-1185">Reference proteome</keyword>
<feature type="transmembrane region" description="Helical" evidence="1">
    <location>
        <begin position="135"/>
        <end position="156"/>
    </location>
</feature>
<evidence type="ECO:0000313" key="2">
    <source>
        <dbReference type="EMBL" id="RNB90029.1"/>
    </source>
</evidence>
<keyword evidence="1" id="KW-0472">Membrane</keyword>
<accession>A0A3M8DRB9</accession>
<sequence>MDKTYEKVPVELKPLRANVFSVVFSVVFFLAALLFYGSGGAISFSVDISDVLLFLLLMIAGIVVHEALHGVGFWCGGKTAWKDIHFGVVWSKLIVYACCVKPISVAHYRFAVVLPAIALGLVPFLLAYFSQSLFWYMWGIFMIIGSCGDFIILWTLRRYKKGTLIADSLDRIGYDAFVPRERTM</sequence>
<feature type="transmembrane region" description="Helical" evidence="1">
    <location>
        <begin position="20"/>
        <end position="39"/>
    </location>
</feature>
<evidence type="ECO:0000313" key="3">
    <source>
        <dbReference type="Proteomes" id="UP000271031"/>
    </source>
</evidence>
<dbReference type="OrthoDB" id="9789112at2"/>
<dbReference type="Pfam" id="PF11667">
    <property type="entry name" value="DUF3267"/>
    <property type="match status" value="1"/>
</dbReference>
<name>A0A3M8DRB9_9BACL</name>
<keyword evidence="1" id="KW-1133">Transmembrane helix</keyword>
<feature type="transmembrane region" description="Helical" evidence="1">
    <location>
        <begin position="51"/>
        <end position="72"/>
    </location>
</feature>
<dbReference type="Proteomes" id="UP000271031">
    <property type="component" value="Unassembled WGS sequence"/>
</dbReference>
<dbReference type="EMBL" id="RHHQ01000008">
    <property type="protein sequence ID" value="RNB90029.1"/>
    <property type="molecule type" value="Genomic_DNA"/>
</dbReference>
<comment type="caution">
    <text evidence="2">The sequence shown here is derived from an EMBL/GenBank/DDBJ whole genome shotgun (WGS) entry which is preliminary data.</text>
</comment>
<gene>
    <name evidence="2" type="ORF">EDM56_11405</name>
</gene>
<feature type="transmembrane region" description="Helical" evidence="1">
    <location>
        <begin position="110"/>
        <end position="129"/>
    </location>
</feature>
<dbReference type="AlphaFoldDB" id="A0A3M8DRB9"/>
<dbReference type="InterPro" id="IPR021683">
    <property type="entry name" value="DUF3267"/>
</dbReference>
<keyword evidence="1" id="KW-0812">Transmembrane</keyword>
<reference evidence="2 3" key="1">
    <citation type="submission" date="2018-10" db="EMBL/GenBank/DDBJ databases">
        <title>Phylogenomics of Brevibacillus.</title>
        <authorList>
            <person name="Dunlap C."/>
        </authorList>
    </citation>
    <scope>NUCLEOTIDE SEQUENCE [LARGE SCALE GENOMIC DNA]</scope>
    <source>
        <strain evidence="2 3">JCM 15716</strain>
    </source>
</reference>
<evidence type="ECO:0000256" key="1">
    <source>
        <dbReference type="SAM" id="Phobius"/>
    </source>
</evidence>